<evidence type="ECO:0000256" key="2">
    <source>
        <dbReference type="ARBA" id="ARBA00022448"/>
    </source>
</evidence>
<keyword evidence="7" id="KW-1015">Disulfide bond</keyword>
<dbReference type="WBParaSite" id="jg15469">
    <property type="protein sequence ID" value="jg15469"/>
    <property type="gene ID" value="jg15469"/>
</dbReference>
<evidence type="ECO:0000313" key="10">
    <source>
        <dbReference type="WBParaSite" id="jg15469"/>
    </source>
</evidence>
<protein>
    <submittedName>
        <fullName evidence="10">Uncharacterized protein</fullName>
    </submittedName>
</protein>
<dbReference type="InterPro" id="IPR000175">
    <property type="entry name" value="Na/ntran_symport"/>
</dbReference>
<evidence type="ECO:0000313" key="9">
    <source>
        <dbReference type="Proteomes" id="UP000887574"/>
    </source>
</evidence>
<evidence type="ECO:0000256" key="7">
    <source>
        <dbReference type="PIRSR" id="PIRSR600175-2"/>
    </source>
</evidence>
<evidence type="ECO:0000256" key="3">
    <source>
        <dbReference type="ARBA" id="ARBA00022692"/>
    </source>
</evidence>
<comment type="subcellular location">
    <subcellularLocation>
        <location evidence="1">Membrane</location>
        <topology evidence="1">Multi-pass membrane protein</topology>
    </subcellularLocation>
</comment>
<dbReference type="Proteomes" id="UP000887574">
    <property type="component" value="Unplaced"/>
</dbReference>
<dbReference type="AlphaFoldDB" id="A0A915D524"/>
<proteinExistence type="predicted"/>
<evidence type="ECO:0000256" key="8">
    <source>
        <dbReference type="SAM" id="Phobius"/>
    </source>
</evidence>
<keyword evidence="2" id="KW-0813">Transport</keyword>
<dbReference type="PANTHER" id="PTHR11616">
    <property type="entry name" value="SODIUM/CHLORIDE DEPENDENT TRANSPORTER"/>
    <property type="match status" value="1"/>
</dbReference>
<evidence type="ECO:0000256" key="6">
    <source>
        <dbReference type="ARBA" id="ARBA00023136"/>
    </source>
</evidence>
<evidence type="ECO:0000256" key="1">
    <source>
        <dbReference type="ARBA" id="ARBA00004141"/>
    </source>
</evidence>
<dbReference type="SUPFAM" id="SSF161070">
    <property type="entry name" value="SNF-like"/>
    <property type="match status" value="1"/>
</dbReference>
<sequence length="279" mass="31026">MLNTDRLLQLTGLCLLSRPALEWVVDPFIQVVDREFIGPQPFSKSKAKATKTVVQKRISKNSEGVLEKGKAQIQTNGKHPCHNNASSRKGSMGQWNAVYSDMHRLCSWIGQYLEISFVSLRTWWRRFSNPLLDLLVCGGISLALPGDEFGPISKCGPAVVHGRIRPLFQGIGWSMAAISLMVSIYYNVIVAWTLVYLYIIVTGHSGDWASCRNSFNTIYCSSTLEDARCNDQLGATNSTHWAFYFNGTCNLGSDEIALAAQQTTYDQLPAASPAEEFFE</sequence>
<dbReference type="Pfam" id="PF00209">
    <property type="entry name" value="SNF"/>
    <property type="match status" value="1"/>
</dbReference>
<evidence type="ECO:0000256" key="4">
    <source>
        <dbReference type="ARBA" id="ARBA00022847"/>
    </source>
</evidence>
<dbReference type="GO" id="GO:0015293">
    <property type="term" value="F:symporter activity"/>
    <property type="evidence" value="ECO:0007669"/>
    <property type="project" value="UniProtKB-KW"/>
</dbReference>
<dbReference type="GO" id="GO:0035725">
    <property type="term" value="P:sodium ion transmembrane transport"/>
    <property type="evidence" value="ECO:0007669"/>
    <property type="project" value="TreeGrafter"/>
</dbReference>
<dbReference type="PROSITE" id="PS50267">
    <property type="entry name" value="NA_NEUROTRAN_SYMP_3"/>
    <property type="match status" value="1"/>
</dbReference>
<keyword evidence="9" id="KW-1185">Reference proteome</keyword>
<evidence type="ECO:0000256" key="5">
    <source>
        <dbReference type="ARBA" id="ARBA00022989"/>
    </source>
</evidence>
<reference evidence="10" key="1">
    <citation type="submission" date="2022-11" db="UniProtKB">
        <authorList>
            <consortium name="WormBaseParasite"/>
        </authorList>
    </citation>
    <scope>IDENTIFICATION</scope>
</reference>
<dbReference type="PANTHER" id="PTHR11616:SF240">
    <property type="entry name" value="BLOATED TUBULES, ISOFORM B-RELATED"/>
    <property type="match status" value="1"/>
</dbReference>
<keyword evidence="5 8" id="KW-1133">Transmembrane helix</keyword>
<keyword evidence="6 8" id="KW-0472">Membrane</keyword>
<dbReference type="GO" id="GO:0006865">
    <property type="term" value="P:amino acid transport"/>
    <property type="evidence" value="ECO:0007669"/>
    <property type="project" value="TreeGrafter"/>
</dbReference>
<feature type="disulfide bond" evidence="7">
    <location>
        <begin position="211"/>
        <end position="220"/>
    </location>
</feature>
<dbReference type="InterPro" id="IPR037272">
    <property type="entry name" value="SNS_sf"/>
</dbReference>
<organism evidence="9 10">
    <name type="scientific">Ditylenchus dipsaci</name>
    <dbReference type="NCBI Taxonomy" id="166011"/>
    <lineage>
        <taxon>Eukaryota</taxon>
        <taxon>Metazoa</taxon>
        <taxon>Ecdysozoa</taxon>
        <taxon>Nematoda</taxon>
        <taxon>Chromadorea</taxon>
        <taxon>Rhabditida</taxon>
        <taxon>Tylenchina</taxon>
        <taxon>Tylenchomorpha</taxon>
        <taxon>Sphaerularioidea</taxon>
        <taxon>Anguinidae</taxon>
        <taxon>Anguininae</taxon>
        <taxon>Ditylenchus</taxon>
    </lineage>
</organism>
<accession>A0A915D524</accession>
<dbReference type="GO" id="GO:0005886">
    <property type="term" value="C:plasma membrane"/>
    <property type="evidence" value="ECO:0007669"/>
    <property type="project" value="TreeGrafter"/>
</dbReference>
<keyword evidence="3 8" id="KW-0812">Transmembrane</keyword>
<keyword evidence="4" id="KW-0769">Symport</keyword>
<feature type="transmembrane region" description="Helical" evidence="8">
    <location>
        <begin position="173"/>
        <end position="199"/>
    </location>
</feature>
<name>A0A915D524_9BILA</name>